<gene>
    <name evidence="1" type="ORF">PFISCL1PPCAC_26015</name>
</gene>
<name>A0AAV5WVL7_9BILA</name>
<accession>A0AAV5WVL7</accession>
<feature type="non-terminal residue" evidence="1">
    <location>
        <position position="1"/>
    </location>
</feature>
<evidence type="ECO:0000313" key="1">
    <source>
        <dbReference type="EMBL" id="GMT34718.1"/>
    </source>
</evidence>
<reference evidence="1" key="1">
    <citation type="submission" date="2023-10" db="EMBL/GenBank/DDBJ databases">
        <title>Genome assembly of Pristionchus species.</title>
        <authorList>
            <person name="Yoshida K."/>
            <person name="Sommer R.J."/>
        </authorList>
    </citation>
    <scope>NUCLEOTIDE SEQUENCE</scope>
    <source>
        <strain evidence="1">RS5133</strain>
    </source>
</reference>
<dbReference type="EMBL" id="BTSY01000006">
    <property type="protein sequence ID" value="GMT34718.1"/>
    <property type="molecule type" value="Genomic_DNA"/>
</dbReference>
<dbReference type="AlphaFoldDB" id="A0AAV5WVL7"/>
<sequence>SLSLIFLHSYSHHSRAQHSPIGNGSWYKKEFAFPRRKSCKEFFDTKQIRKRLKPRRICQGKFSRKIYNGNTPSCRSQKSPFHSSQIRPDLKWISKSQESQSVARIELQYLVMYM</sequence>
<proteinExistence type="predicted"/>
<organism evidence="1 2">
    <name type="scientific">Pristionchus fissidentatus</name>
    <dbReference type="NCBI Taxonomy" id="1538716"/>
    <lineage>
        <taxon>Eukaryota</taxon>
        <taxon>Metazoa</taxon>
        <taxon>Ecdysozoa</taxon>
        <taxon>Nematoda</taxon>
        <taxon>Chromadorea</taxon>
        <taxon>Rhabditida</taxon>
        <taxon>Rhabditina</taxon>
        <taxon>Diplogasteromorpha</taxon>
        <taxon>Diplogasteroidea</taxon>
        <taxon>Neodiplogasteridae</taxon>
        <taxon>Pristionchus</taxon>
    </lineage>
</organism>
<dbReference type="Proteomes" id="UP001432322">
    <property type="component" value="Unassembled WGS sequence"/>
</dbReference>
<keyword evidence="2" id="KW-1185">Reference proteome</keyword>
<comment type="caution">
    <text evidence="1">The sequence shown here is derived from an EMBL/GenBank/DDBJ whole genome shotgun (WGS) entry which is preliminary data.</text>
</comment>
<protein>
    <submittedName>
        <fullName evidence="1">Uncharacterized protein</fullName>
    </submittedName>
</protein>
<evidence type="ECO:0000313" key="2">
    <source>
        <dbReference type="Proteomes" id="UP001432322"/>
    </source>
</evidence>